<evidence type="ECO:0000313" key="1">
    <source>
        <dbReference type="EMBL" id="KAG6700523.1"/>
    </source>
</evidence>
<dbReference type="Proteomes" id="UP000811246">
    <property type="component" value="Chromosome 8"/>
</dbReference>
<dbReference type="AlphaFoldDB" id="A0A922JB87"/>
<evidence type="ECO:0000313" key="2">
    <source>
        <dbReference type="Proteomes" id="UP000811246"/>
    </source>
</evidence>
<accession>A0A922JB87</accession>
<proteinExistence type="predicted"/>
<organism evidence="1 2">
    <name type="scientific">Carya illinoinensis</name>
    <name type="common">Pecan</name>
    <dbReference type="NCBI Taxonomy" id="32201"/>
    <lineage>
        <taxon>Eukaryota</taxon>
        <taxon>Viridiplantae</taxon>
        <taxon>Streptophyta</taxon>
        <taxon>Embryophyta</taxon>
        <taxon>Tracheophyta</taxon>
        <taxon>Spermatophyta</taxon>
        <taxon>Magnoliopsida</taxon>
        <taxon>eudicotyledons</taxon>
        <taxon>Gunneridae</taxon>
        <taxon>Pentapetalae</taxon>
        <taxon>rosids</taxon>
        <taxon>fabids</taxon>
        <taxon>Fagales</taxon>
        <taxon>Juglandaceae</taxon>
        <taxon>Carya</taxon>
    </lineage>
</organism>
<protein>
    <submittedName>
        <fullName evidence="1">Uncharacterized protein</fullName>
    </submittedName>
</protein>
<name>A0A922JB87_CARIL</name>
<reference evidence="1" key="1">
    <citation type="submission" date="2021-01" db="EMBL/GenBank/DDBJ databases">
        <authorList>
            <person name="Lovell J.T."/>
            <person name="Bentley N."/>
            <person name="Bhattarai G."/>
            <person name="Jenkins J.W."/>
            <person name="Sreedasyam A."/>
            <person name="Alarcon Y."/>
            <person name="Bock C."/>
            <person name="Boston L."/>
            <person name="Carlson J."/>
            <person name="Cervantes K."/>
            <person name="Clermont K."/>
            <person name="Krom N."/>
            <person name="Kubenka K."/>
            <person name="Mamidi S."/>
            <person name="Mattison C."/>
            <person name="Monteros M."/>
            <person name="Pisani C."/>
            <person name="Plott C."/>
            <person name="Rajasekar S."/>
            <person name="Rhein H.S."/>
            <person name="Rohla C."/>
            <person name="Song M."/>
            <person name="Hilaire R.S."/>
            <person name="Shu S."/>
            <person name="Wells L."/>
            <person name="Wang X."/>
            <person name="Webber J."/>
            <person name="Heerema R.J."/>
            <person name="Klein P."/>
            <person name="Conner P."/>
            <person name="Grauke L."/>
            <person name="Grimwood J."/>
            <person name="Schmutz J."/>
            <person name="Randall J.J."/>
        </authorList>
    </citation>
    <scope>NUCLEOTIDE SEQUENCE</scope>
    <source>
        <tissue evidence="1">Leaf</tissue>
    </source>
</reference>
<sequence length="99" mass="11747">MRRMELMRDKNAGTDLVRETKWKKEDLFFWVGPWTNKNGRRFGQTGGLSYSVGLEFFWVESSGFYETEKEFLLFFSVDFDFSKREFFNSIFSSLLCSCG</sequence>
<gene>
    <name evidence="1" type="ORF">I3842_08G116300</name>
</gene>
<comment type="caution">
    <text evidence="1">The sequence shown here is derived from an EMBL/GenBank/DDBJ whole genome shotgun (WGS) entry which is preliminary data.</text>
</comment>
<dbReference type="EMBL" id="CM031832">
    <property type="protein sequence ID" value="KAG6700523.1"/>
    <property type="molecule type" value="Genomic_DNA"/>
</dbReference>